<dbReference type="GO" id="GO:0072686">
    <property type="term" value="C:mitotic spindle"/>
    <property type="evidence" value="ECO:0000318"/>
    <property type="project" value="GO_Central"/>
</dbReference>
<name>D6X454_TRICA</name>
<feature type="domain" description="TOG" evidence="2">
    <location>
        <begin position="327"/>
        <end position="567"/>
    </location>
</feature>
<reference evidence="3 4" key="2">
    <citation type="journal article" date="2010" name="Nucleic Acids Res.">
        <title>BeetleBase in 2010: revisions to provide comprehensive genomic information for Tribolium castaneum.</title>
        <authorList>
            <person name="Kim H.S."/>
            <person name="Murphy T."/>
            <person name="Xia J."/>
            <person name="Caragea D."/>
            <person name="Park Y."/>
            <person name="Beeman R.W."/>
            <person name="Lorenzen M.D."/>
            <person name="Butcher S."/>
            <person name="Manak J.R."/>
            <person name="Brown S.J."/>
        </authorList>
    </citation>
    <scope>GENOME REANNOTATION</scope>
    <source>
        <strain evidence="3 4">Georgia GA2</strain>
    </source>
</reference>
<dbReference type="GO" id="GO:0005815">
    <property type="term" value="C:microtubule organizing center"/>
    <property type="evidence" value="ECO:0000318"/>
    <property type="project" value="GO_Central"/>
</dbReference>
<dbReference type="GO" id="GO:0045180">
    <property type="term" value="C:basal cortex"/>
    <property type="evidence" value="ECO:0000318"/>
    <property type="project" value="GO_Central"/>
</dbReference>
<dbReference type="eggNOG" id="KOG2933">
    <property type="taxonomic scope" value="Eukaryota"/>
</dbReference>
<dbReference type="AlphaFoldDB" id="D6X454"/>
<dbReference type="SMART" id="SM01349">
    <property type="entry name" value="TOG"/>
    <property type="match status" value="1"/>
</dbReference>
<feature type="compositionally biased region" description="Basic residues" evidence="1">
    <location>
        <begin position="191"/>
        <end position="203"/>
    </location>
</feature>
<dbReference type="InterPro" id="IPR034085">
    <property type="entry name" value="TOG"/>
</dbReference>
<organism evidence="3 4">
    <name type="scientific">Tribolium castaneum</name>
    <name type="common">Red flour beetle</name>
    <dbReference type="NCBI Taxonomy" id="7070"/>
    <lineage>
        <taxon>Eukaryota</taxon>
        <taxon>Metazoa</taxon>
        <taxon>Ecdysozoa</taxon>
        <taxon>Arthropoda</taxon>
        <taxon>Hexapoda</taxon>
        <taxon>Insecta</taxon>
        <taxon>Pterygota</taxon>
        <taxon>Neoptera</taxon>
        <taxon>Endopterygota</taxon>
        <taxon>Coleoptera</taxon>
        <taxon>Polyphaga</taxon>
        <taxon>Cucujiformia</taxon>
        <taxon>Tenebrionidae</taxon>
        <taxon>Tenebrionidae incertae sedis</taxon>
        <taxon>Tribolium</taxon>
    </lineage>
</organism>
<dbReference type="Gene3D" id="1.25.10.10">
    <property type="entry name" value="Leucine-rich Repeat Variant"/>
    <property type="match status" value="1"/>
</dbReference>
<protein>
    <recommendedName>
        <fullName evidence="2">TOG domain-containing protein</fullName>
    </recommendedName>
</protein>
<dbReference type="PhylomeDB" id="D6X454"/>
<dbReference type="InterPro" id="IPR011989">
    <property type="entry name" value="ARM-like"/>
</dbReference>
<keyword evidence="4" id="KW-1185">Reference proteome</keyword>
<evidence type="ECO:0000313" key="4">
    <source>
        <dbReference type="Proteomes" id="UP000007266"/>
    </source>
</evidence>
<gene>
    <name evidence="3" type="primary">AUGUSTUS-3.0.2_11351</name>
    <name evidence="3" type="ORF">TcasGA2_TC011351</name>
</gene>
<dbReference type="GO" id="GO:0000776">
    <property type="term" value="C:kinetochore"/>
    <property type="evidence" value="ECO:0000318"/>
    <property type="project" value="GO_Central"/>
</dbReference>
<sequence>MFNNTKTDHSKSIFSNVYRTNNHQARPHLRTPLTFKSSSLSCTQRPKDPEILYFNEKILRRKTKNTVTECSTQTSKTILQLAQLEIVKNGTFLSPFPHFETPPQDGPLNLSVHHAQIVTPPPMSPDSLATTPHNTSMFNCPYSVTNRLSDYTLDGSCTEHDLKKNSEIRSQSFVECYSHPNYIQDPAPKSKIPKPRFVQRRSSKSLDLPDNSFVRRVSSPFCHAQSSFMSPTKSSQIKSNMADIKSANFLIPPMRRGRSTSPKPVSTKKWFETSRKIPYIDQSRSDMSSSTTLINATRNPELVRLEGIERDLSKSDLSIKISDDVLSLITNAQVSNSSVDTTICMAVNKLREPDWRLALRGLADIVEICRVIDIDLIYDYMPSIHQRLIELLKSPRSHVCRTACQAAGHLFEYVKDTRRPEFDDIVDILLHKTADSNRFIRHDANLALDCMVTHISTFNAVRALCQKGPFHKNPLVRCATVRLLVCAIVIAGADFVLNPNNNEYTRKRVILNMARFLEDKNLETRKLAERLYKVLSKDTRFEVYLKKYLEKEQITKIKKTLRIIHKK</sequence>
<dbReference type="GO" id="GO:0008017">
    <property type="term" value="F:microtubule binding"/>
    <property type="evidence" value="ECO:0000318"/>
    <property type="project" value="GO_Central"/>
</dbReference>
<dbReference type="InterPro" id="IPR016024">
    <property type="entry name" value="ARM-type_fold"/>
</dbReference>
<dbReference type="PANTHER" id="PTHR21567:SF88">
    <property type="entry name" value="TOG DOMAIN-CONTAINING PROTEIN"/>
    <property type="match status" value="1"/>
</dbReference>
<dbReference type="EMBL" id="KQ971379">
    <property type="protein sequence ID" value="EEZ97507.1"/>
    <property type="molecule type" value="Genomic_DNA"/>
</dbReference>
<evidence type="ECO:0000259" key="2">
    <source>
        <dbReference type="SMART" id="SM01349"/>
    </source>
</evidence>
<dbReference type="HOGENOM" id="CLU_480895_0_0_1"/>
<dbReference type="SUPFAM" id="SSF48371">
    <property type="entry name" value="ARM repeat"/>
    <property type="match status" value="1"/>
</dbReference>
<dbReference type="Proteomes" id="UP000007266">
    <property type="component" value="Linkage group 10"/>
</dbReference>
<reference evidence="3 4" key="1">
    <citation type="journal article" date="2008" name="Nature">
        <title>The genome of the model beetle and pest Tribolium castaneum.</title>
        <authorList>
            <consortium name="Tribolium Genome Sequencing Consortium"/>
            <person name="Richards S."/>
            <person name="Gibbs R.A."/>
            <person name="Weinstock G.M."/>
            <person name="Brown S.J."/>
            <person name="Denell R."/>
            <person name="Beeman R.W."/>
            <person name="Gibbs R."/>
            <person name="Beeman R.W."/>
            <person name="Brown S.J."/>
            <person name="Bucher G."/>
            <person name="Friedrich M."/>
            <person name="Grimmelikhuijzen C.J."/>
            <person name="Klingler M."/>
            <person name="Lorenzen M."/>
            <person name="Richards S."/>
            <person name="Roth S."/>
            <person name="Schroder R."/>
            <person name="Tautz D."/>
            <person name="Zdobnov E.M."/>
            <person name="Muzny D."/>
            <person name="Gibbs R.A."/>
            <person name="Weinstock G.M."/>
            <person name="Attaway T."/>
            <person name="Bell S."/>
            <person name="Buhay C.J."/>
            <person name="Chandrabose M.N."/>
            <person name="Chavez D."/>
            <person name="Clerk-Blankenburg K.P."/>
            <person name="Cree A."/>
            <person name="Dao M."/>
            <person name="Davis C."/>
            <person name="Chacko J."/>
            <person name="Dinh H."/>
            <person name="Dugan-Rocha S."/>
            <person name="Fowler G."/>
            <person name="Garner T.T."/>
            <person name="Garnes J."/>
            <person name="Gnirke A."/>
            <person name="Hawes A."/>
            <person name="Hernandez J."/>
            <person name="Hines S."/>
            <person name="Holder M."/>
            <person name="Hume J."/>
            <person name="Jhangiani S.N."/>
            <person name="Joshi V."/>
            <person name="Khan Z.M."/>
            <person name="Jackson L."/>
            <person name="Kovar C."/>
            <person name="Kowis A."/>
            <person name="Lee S."/>
            <person name="Lewis L.R."/>
            <person name="Margolis J."/>
            <person name="Morgan M."/>
            <person name="Nazareth L.V."/>
            <person name="Nguyen N."/>
            <person name="Okwuonu G."/>
            <person name="Parker D."/>
            <person name="Richards S."/>
            <person name="Ruiz S.J."/>
            <person name="Santibanez J."/>
            <person name="Savard J."/>
            <person name="Scherer S.E."/>
            <person name="Schneider B."/>
            <person name="Sodergren E."/>
            <person name="Tautz D."/>
            <person name="Vattahil S."/>
            <person name="Villasana D."/>
            <person name="White C.S."/>
            <person name="Wright R."/>
            <person name="Park Y."/>
            <person name="Beeman R.W."/>
            <person name="Lord J."/>
            <person name="Oppert B."/>
            <person name="Lorenzen M."/>
            <person name="Brown S."/>
            <person name="Wang L."/>
            <person name="Savard J."/>
            <person name="Tautz D."/>
            <person name="Richards S."/>
            <person name="Weinstock G."/>
            <person name="Gibbs R.A."/>
            <person name="Liu Y."/>
            <person name="Worley K."/>
            <person name="Weinstock G."/>
            <person name="Elsik C.G."/>
            <person name="Reese J.T."/>
            <person name="Elhaik E."/>
            <person name="Landan G."/>
            <person name="Graur D."/>
            <person name="Arensburger P."/>
            <person name="Atkinson P."/>
            <person name="Beeman R.W."/>
            <person name="Beidler J."/>
            <person name="Brown S.J."/>
            <person name="Demuth J.P."/>
            <person name="Drury D.W."/>
            <person name="Du Y.Z."/>
            <person name="Fujiwara H."/>
            <person name="Lorenzen M."/>
            <person name="Maselli V."/>
            <person name="Osanai M."/>
            <person name="Park Y."/>
            <person name="Robertson H.M."/>
            <person name="Tu Z."/>
            <person name="Wang J.J."/>
            <person name="Wang S."/>
            <person name="Richards S."/>
            <person name="Song H."/>
            <person name="Zhang L."/>
            <person name="Sodergren E."/>
            <person name="Werner D."/>
            <person name="Stanke M."/>
            <person name="Morgenstern B."/>
            <person name="Solovyev V."/>
            <person name="Kosarev P."/>
            <person name="Brown G."/>
            <person name="Chen H.C."/>
            <person name="Ermolaeva O."/>
            <person name="Hlavina W."/>
            <person name="Kapustin Y."/>
            <person name="Kiryutin B."/>
            <person name="Kitts P."/>
            <person name="Maglott D."/>
            <person name="Pruitt K."/>
            <person name="Sapojnikov V."/>
            <person name="Souvorov A."/>
            <person name="Mackey A.J."/>
            <person name="Waterhouse R.M."/>
            <person name="Wyder S."/>
            <person name="Zdobnov E.M."/>
            <person name="Zdobnov E.M."/>
            <person name="Wyder S."/>
            <person name="Kriventseva E.V."/>
            <person name="Kadowaki T."/>
            <person name="Bork P."/>
            <person name="Aranda M."/>
            <person name="Bao R."/>
            <person name="Beermann A."/>
            <person name="Berns N."/>
            <person name="Bolognesi R."/>
            <person name="Bonneton F."/>
            <person name="Bopp D."/>
            <person name="Brown S.J."/>
            <person name="Bucher G."/>
            <person name="Butts T."/>
            <person name="Chaumot A."/>
            <person name="Denell R.E."/>
            <person name="Ferrier D.E."/>
            <person name="Friedrich M."/>
            <person name="Gordon C.M."/>
            <person name="Jindra M."/>
            <person name="Klingler M."/>
            <person name="Lan Q."/>
            <person name="Lattorff H.M."/>
            <person name="Laudet V."/>
            <person name="von Levetsow C."/>
            <person name="Liu Z."/>
            <person name="Lutz R."/>
            <person name="Lynch J.A."/>
            <person name="da Fonseca R.N."/>
            <person name="Posnien N."/>
            <person name="Reuter R."/>
            <person name="Roth S."/>
            <person name="Savard J."/>
            <person name="Schinko J.B."/>
            <person name="Schmitt C."/>
            <person name="Schoppmeier M."/>
            <person name="Schroder R."/>
            <person name="Shippy T.D."/>
            <person name="Simonnet F."/>
            <person name="Marques-Souza H."/>
            <person name="Tautz D."/>
            <person name="Tomoyasu Y."/>
            <person name="Trauner J."/>
            <person name="Van der Zee M."/>
            <person name="Vervoort M."/>
            <person name="Wittkopp N."/>
            <person name="Wimmer E.A."/>
            <person name="Yang X."/>
            <person name="Jones A.K."/>
            <person name="Sattelle D.B."/>
            <person name="Ebert P.R."/>
            <person name="Nelson D."/>
            <person name="Scott J.G."/>
            <person name="Beeman R.W."/>
            <person name="Muthukrishnan S."/>
            <person name="Kramer K.J."/>
            <person name="Arakane Y."/>
            <person name="Beeman R.W."/>
            <person name="Zhu Q."/>
            <person name="Hogenkamp D."/>
            <person name="Dixit R."/>
            <person name="Oppert B."/>
            <person name="Jiang H."/>
            <person name="Zou Z."/>
            <person name="Marshall J."/>
            <person name="Elpidina E."/>
            <person name="Vinokurov K."/>
            <person name="Oppert C."/>
            <person name="Zou Z."/>
            <person name="Evans J."/>
            <person name="Lu Z."/>
            <person name="Zhao P."/>
            <person name="Sumathipala N."/>
            <person name="Altincicek B."/>
            <person name="Vilcinskas A."/>
            <person name="Williams M."/>
            <person name="Hultmark D."/>
            <person name="Hetru C."/>
            <person name="Jiang H."/>
            <person name="Grimmelikhuijzen C.J."/>
            <person name="Hauser F."/>
            <person name="Cazzamali G."/>
            <person name="Williamson M."/>
            <person name="Park Y."/>
            <person name="Li B."/>
            <person name="Tanaka Y."/>
            <person name="Predel R."/>
            <person name="Neupert S."/>
            <person name="Schachtner J."/>
            <person name="Verleyen P."/>
            <person name="Raible F."/>
            <person name="Bork P."/>
            <person name="Friedrich M."/>
            <person name="Walden K.K."/>
            <person name="Robertson H.M."/>
            <person name="Angeli S."/>
            <person name="Foret S."/>
            <person name="Bucher G."/>
            <person name="Schuetz S."/>
            <person name="Maleszka R."/>
            <person name="Wimmer E.A."/>
            <person name="Beeman R.W."/>
            <person name="Lorenzen M."/>
            <person name="Tomoyasu Y."/>
            <person name="Miller S.C."/>
            <person name="Grossmann D."/>
            <person name="Bucher G."/>
        </authorList>
    </citation>
    <scope>NUCLEOTIDE SEQUENCE [LARGE SCALE GENOMIC DNA]</scope>
    <source>
        <strain evidence="3 4">Georgia GA2</strain>
    </source>
</reference>
<dbReference type="GO" id="GO:0040001">
    <property type="term" value="P:establishment of mitotic spindle localization"/>
    <property type="evidence" value="ECO:0000318"/>
    <property type="project" value="GO_Central"/>
</dbReference>
<feature type="region of interest" description="Disordered" evidence="1">
    <location>
        <begin position="184"/>
        <end position="204"/>
    </location>
</feature>
<dbReference type="GO" id="GO:0005876">
    <property type="term" value="C:spindle microtubule"/>
    <property type="evidence" value="ECO:0000318"/>
    <property type="project" value="GO_Central"/>
</dbReference>
<dbReference type="GO" id="GO:0005881">
    <property type="term" value="C:cytoplasmic microtubule"/>
    <property type="evidence" value="ECO:0000318"/>
    <property type="project" value="GO_Central"/>
</dbReference>
<accession>D6X454</accession>
<evidence type="ECO:0000313" key="3">
    <source>
        <dbReference type="EMBL" id="EEZ97507.1"/>
    </source>
</evidence>
<proteinExistence type="predicted"/>
<dbReference type="PANTHER" id="PTHR21567">
    <property type="entry name" value="CLASP"/>
    <property type="match status" value="1"/>
</dbReference>
<dbReference type="GO" id="GO:0090307">
    <property type="term" value="P:mitotic spindle assembly"/>
    <property type="evidence" value="ECO:0000318"/>
    <property type="project" value="GO_Central"/>
</dbReference>
<evidence type="ECO:0000256" key="1">
    <source>
        <dbReference type="SAM" id="MobiDB-lite"/>
    </source>
</evidence>